<feature type="transmembrane region" description="Helical" evidence="2">
    <location>
        <begin position="1376"/>
        <end position="1398"/>
    </location>
</feature>
<dbReference type="Pfam" id="PF19407">
    <property type="entry name" value="DUF5979"/>
    <property type="match status" value="1"/>
</dbReference>
<evidence type="ECO:0000313" key="5">
    <source>
        <dbReference type="EMBL" id="SPT52923.1"/>
    </source>
</evidence>
<evidence type="ECO:0000259" key="3">
    <source>
        <dbReference type="Pfam" id="PF17802"/>
    </source>
</evidence>
<proteinExistence type="predicted"/>
<comment type="caution">
    <text evidence="5">The sequence shown here is derived from an EMBL/GenBank/DDBJ whole genome shotgun (WGS) entry which is preliminary data.</text>
</comment>
<dbReference type="Gene3D" id="2.60.40.10">
    <property type="entry name" value="Immunoglobulins"/>
    <property type="match status" value="1"/>
</dbReference>
<keyword evidence="2" id="KW-0472">Membrane</keyword>
<keyword evidence="2" id="KW-1133">Transmembrane helix</keyword>
<feature type="domain" description="DUF5979" evidence="4">
    <location>
        <begin position="639"/>
        <end position="768"/>
    </location>
</feature>
<evidence type="ECO:0000313" key="6">
    <source>
        <dbReference type="Proteomes" id="UP000250006"/>
    </source>
</evidence>
<accession>A0ABY1VLE7</accession>
<keyword evidence="2" id="KW-0812">Transmembrane</keyword>
<dbReference type="EMBL" id="UAPQ01000001">
    <property type="protein sequence ID" value="SPT52923.1"/>
    <property type="molecule type" value="Genomic_DNA"/>
</dbReference>
<evidence type="ECO:0000256" key="2">
    <source>
        <dbReference type="SAM" id="Phobius"/>
    </source>
</evidence>
<dbReference type="Proteomes" id="UP000250006">
    <property type="component" value="Unassembled WGS sequence"/>
</dbReference>
<protein>
    <submittedName>
        <fullName evidence="5">Uncharacterized protein</fullName>
    </submittedName>
</protein>
<organism evidence="5 6">
    <name type="scientific">Actinomyces bovis</name>
    <dbReference type="NCBI Taxonomy" id="1658"/>
    <lineage>
        <taxon>Bacteria</taxon>
        <taxon>Bacillati</taxon>
        <taxon>Actinomycetota</taxon>
        <taxon>Actinomycetes</taxon>
        <taxon>Actinomycetales</taxon>
        <taxon>Actinomycetaceae</taxon>
        <taxon>Actinomyces</taxon>
    </lineage>
</organism>
<feature type="domain" description="SpaA-like prealbumin fold" evidence="3">
    <location>
        <begin position="1250"/>
        <end position="1332"/>
    </location>
</feature>
<dbReference type="Pfam" id="PF17802">
    <property type="entry name" value="SpaA"/>
    <property type="match status" value="1"/>
</dbReference>
<gene>
    <name evidence="5" type="ORF">NCTC11535_00577</name>
</gene>
<dbReference type="InterPro" id="IPR041033">
    <property type="entry name" value="SpaA_PFL_dom_1"/>
</dbReference>
<feature type="transmembrane region" description="Helical" evidence="2">
    <location>
        <begin position="30"/>
        <end position="52"/>
    </location>
</feature>
<keyword evidence="6" id="KW-1185">Reference proteome</keyword>
<evidence type="ECO:0000259" key="4">
    <source>
        <dbReference type="Pfam" id="PF19407"/>
    </source>
</evidence>
<dbReference type="InterPro" id="IPR046022">
    <property type="entry name" value="DUF5979"/>
</dbReference>
<feature type="region of interest" description="Disordered" evidence="1">
    <location>
        <begin position="376"/>
        <end position="401"/>
    </location>
</feature>
<name>A0ABY1VLE7_9ACTO</name>
<dbReference type="InterPro" id="IPR013783">
    <property type="entry name" value="Ig-like_fold"/>
</dbReference>
<evidence type="ECO:0000256" key="1">
    <source>
        <dbReference type="SAM" id="MobiDB-lite"/>
    </source>
</evidence>
<sequence length="1405" mass="146198">MTTPAPHPSEAAPVAPHRCKARNPWGVRRTIAAMATVLTLALGGAVLAPFVIPSAEAAGPLVVPLGDTSVVLKNVEASHRPDKPCFHYYGAGRETNSSTGIVTGSSGKYAAVSYGQPEADKCPNSYGTDPMQGRQSSMSLKPSKTTTVNAGEPFLLGTMRHNNQPIFSGNNTSKPAVYSGSFEIKTAGTINSDFPWAEEDTVNDCTAELDQYGHMVIGSNGGGHKERDTRVKTKYAFNQNHQVGRVGGQYIYDYNGKPLYKSSAGDYYFYSDDDKVTLHDAWGQACSDDYLSIRSDRSQTTWRDPATGIEYQLKIWGFTFNGENEQCSTELAENAYVNEFFVTPEKRTSYGCLYGSIEQLRPITFQTDAKADESVRNQLGNPPRFDYSNTSAPGSYGKEHWGKKLDSLTPTSWGEAGRSAQSQVYTLLAPNDLASATQDAQTKQAKVQADGTVTISGWYLNGIDCLFTHPPHDPLLMNAKHGGGRLDRSNNVDLTNRSLRLDQSELAVNFQQAAVNCTWHNEYILATGQLTLKNIVDSGSASPTEWTLTATPKEAGLFGQKIITGAANTASVTSQKTTGGTYVLSTTGGPNGYVQNGDWTCTGATVRKDNGTTYAVLGEGANATCTIHHKTDTTPVNATKTVTGATDAAKPTEYQLSYSCTPPGGGPAETGTAKAPANGTPVNLAAMKVGATCTVTEQQLTDAHLSTPAADSGTLTWGAPAFAVTVGRNGANQPVATKPVAAAGGNGPGVEFTVPDTTNGDLSVTVTNTVIPHAGVTKSFESVAKAAAQVGGKDTFDQTYKVTVKNPSTAAPLTYTLTDTVQLPAGTTVNTTTITRDDGTVVAVPAGTTSWTISDVTLPAAGTHTYTAVMNVSAPDPGLPGLAAGETCDANAATNGKAVFNTAGLTTKGDANAVAAKACGSVPANPKFSVRKEAGAVTRSLDGSGYTAAYTVTVTNHSHVDSTIINDVRDQLGLPASAKVTKAEVRENGNLVKTITGAELTDPKGFVLAAAGSGQPLAQAPAGQADGGTRVLGVQVHFTVDPYAPGFTTEDYTCGKTRADGKPAGLVNTAIMAGDVDGTDNDTACLSTTALLHFNKTVTTRPGPGSTFDVGYTITVENQGALPGATGTITDRPAFAPGLVVNKVTVSKDGSPAQEVTAANGSYRLDNGETIHSGRTLTWVVTMNVTVDPSNPNYDESALACKTNNGGEFEDGHGLLNKLITDPGKDVATGPNHNKACVDVDANAGKRGFMVIKTGSQGNLDGAAFDLYSTDPSAAGATPVPLAVTPTGTKGEFNVAPQLINREYWLVEKVAPAGHTLLANPVHVKVTATGIQVLNGNKLGVSTATASAVADPAVADTLTIKDIEAARLPLSGGAGFLPHVLAAAVLLGGSGVLALRAWRQSQKAA</sequence>
<reference evidence="5 6" key="1">
    <citation type="submission" date="2018-06" db="EMBL/GenBank/DDBJ databases">
        <authorList>
            <consortium name="Pathogen Informatics"/>
            <person name="Doyle S."/>
        </authorList>
    </citation>
    <scope>NUCLEOTIDE SEQUENCE [LARGE SCALE GENOMIC DNA]</scope>
    <source>
        <strain evidence="5 6">NCTC11535</strain>
    </source>
</reference>